<organism evidence="1 2">
    <name type="scientific">Steccherinum ochraceum</name>
    <dbReference type="NCBI Taxonomy" id="92696"/>
    <lineage>
        <taxon>Eukaryota</taxon>
        <taxon>Fungi</taxon>
        <taxon>Dikarya</taxon>
        <taxon>Basidiomycota</taxon>
        <taxon>Agaricomycotina</taxon>
        <taxon>Agaricomycetes</taxon>
        <taxon>Polyporales</taxon>
        <taxon>Steccherinaceae</taxon>
        <taxon>Steccherinum</taxon>
    </lineage>
</organism>
<dbReference type="OrthoDB" id="2964870at2759"/>
<dbReference type="EMBL" id="RWJN01000059">
    <property type="protein sequence ID" value="TCD68710.1"/>
    <property type="molecule type" value="Genomic_DNA"/>
</dbReference>
<keyword evidence="2" id="KW-1185">Reference proteome</keyword>
<evidence type="ECO:0000313" key="2">
    <source>
        <dbReference type="Proteomes" id="UP000292702"/>
    </source>
</evidence>
<name>A0A4R0RJA2_9APHY</name>
<dbReference type="AlphaFoldDB" id="A0A4R0RJA2"/>
<accession>A0A4R0RJA2</accession>
<gene>
    <name evidence="1" type="ORF">EIP91_009994</name>
</gene>
<dbReference type="Proteomes" id="UP000292702">
    <property type="component" value="Unassembled WGS sequence"/>
</dbReference>
<comment type="caution">
    <text evidence="1">The sequence shown here is derived from an EMBL/GenBank/DDBJ whole genome shotgun (WGS) entry which is preliminary data.</text>
</comment>
<reference evidence="1 2" key="1">
    <citation type="submission" date="2018-11" db="EMBL/GenBank/DDBJ databases">
        <title>Genome assembly of Steccherinum ochraceum LE-BIN_3174, the white-rot fungus of the Steccherinaceae family (The Residual Polyporoid clade, Polyporales, Basidiomycota).</title>
        <authorList>
            <person name="Fedorova T.V."/>
            <person name="Glazunova O.A."/>
            <person name="Landesman E.O."/>
            <person name="Moiseenko K.V."/>
            <person name="Psurtseva N.V."/>
            <person name="Savinova O.S."/>
            <person name="Shakhova N.V."/>
            <person name="Tyazhelova T.V."/>
            <person name="Vasina D.V."/>
        </authorList>
    </citation>
    <scope>NUCLEOTIDE SEQUENCE [LARGE SCALE GENOMIC DNA]</scope>
    <source>
        <strain evidence="1 2">LE-BIN_3174</strain>
    </source>
</reference>
<proteinExistence type="predicted"/>
<protein>
    <submittedName>
        <fullName evidence="1">Uncharacterized protein</fullName>
    </submittedName>
</protein>
<evidence type="ECO:0000313" key="1">
    <source>
        <dbReference type="EMBL" id="TCD68710.1"/>
    </source>
</evidence>
<sequence length="237" mass="26411">MSIQPIPETYKQAYEERLEKYTYTAAASALFFFSDAGQEEQGVRIEAPEIMKEFVDKVTFGRDPVGTLFYNNIDDIQGATKYNVTYSQTSVPNDDACVVVQFFGHTQGKFYAEFVGRDPARTVWWTVDGTQHRGGSWNSLALTTATAYVYKRSTESNVSITITPIRKQVSFDLPGGTDTGKNLSVWGNLSTNDISKLDKGGRSFIPQETKASDVTALGDMRFTSVDPIAIWDDYVPE</sequence>